<dbReference type="Proteomes" id="UP000217199">
    <property type="component" value="Unassembled WGS sequence"/>
</dbReference>
<dbReference type="PROSITE" id="PS50850">
    <property type="entry name" value="MFS"/>
    <property type="match status" value="1"/>
</dbReference>
<feature type="transmembrane region" description="Helical" evidence="7">
    <location>
        <begin position="389"/>
        <end position="407"/>
    </location>
</feature>
<evidence type="ECO:0000256" key="2">
    <source>
        <dbReference type="ARBA" id="ARBA00022448"/>
    </source>
</evidence>
<dbReference type="Gene3D" id="1.20.1250.20">
    <property type="entry name" value="MFS general substrate transporter like domains"/>
    <property type="match status" value="1"/>
</dbReference>
<keyword evidence="3 7" id="KW-0812">Transmembrane</keyword>
<name>A0A286UB09_9AGAM</name>
<feature type="transmembrane region" description="Helical" evidence="7">
    <location>
        <begin position="208"/>
        <end position="230"/>
    </location>
</feature>
<dbReference type="InterPro" id="IPR001958">
    <property type="entry name" value="Tet-R_TetA/multi-R_MdtG-like"/>
</dbReference>
<keyword evidence="10" id="KW-1185">Reference proteome</keyword>
<dbReference type="Pfam" id="PF07690">
    <property type="entry name" value="MFS_1"/>
    <property type="match status" value="1"/>
</dbReference>
<feature type="transmembrane region" description="Helical" evidence="7">
    <location>
        <begin position="583"/>
        <end position="602"/>
    </location>
</feature>
<feature type="transmembrane region" description="Helical" evidence="7">
    <location>
        <begin position="107"/>
        <end position="128"/>
    </location>
</feature>
<feature type="domain" description="Major facilitator superfamily (MFS) profile" evidence="8">
    <location>
        <begin position="34"/>
        <end position="636"/>
    </location>
</feature>
<dbReference type="PRINTS" id="PR01035">
    <property type="entry name" value="TCRTETA"/>
</dbReference>
<protein>
    <submittedName>
        <fullName evidence="9">MFS general substrate transporter</fullName>
    </submittedName>
</protein>
<organism evidence="9 10">
    <name type="scientific">Pyrrhoderma noxium</name>
    <dbReference type="NCBI Taxonomy" id="2282107"/>
    <lineage>
        <taxon>Eukaryota</taxon>
        <taxon>Fungi</taxon>
        <taxon>Dikarya</taxon>
        <taxon>Basidiomycota</taxon>
        <taxon>Agaricomycotina</taxon>
        <taxon>Agaricomycetes</taxon>
        <taxon>Hymenochaetales</taxon>
        <taxon>Hymenochaetaceae</taxon>
        <taxon>Pyrrhoderma</taxon>
    </lineage>
</organism>
<dbReference type="EMBL" id="NBII01000008">
    <property type="protein sequence ID" value="PAV16771.1"/>
    <property type="molecule type" value="Genomic_DNA"/>
</dbReference>
<dbReference type="InterPro" id="IPR036259">
    <property type="entry name" value="MFS_trans_sf"/>
</dbReference>
<dbReference type="PANTHER" id="PTHR23504">
    <property type="entry name" value="MAJOR FACILITATOR SUPERFAMILY DOMAIN-CONTAINING PROTEIN 10"/>
    <property type="match status" value="1"/>
</dbReference>
<proteinExistence type="predicted"/>
<dbReference type="InterPro" id="IPR011701">
    <property type="entry name" value="MFS"/>
</dbReference>
<dbReference type="SUPFAM" id="SSF103473">
    <property type="entry name" value="MFS general substrate transporter"/>
    <property type="match status" value="1"/>
</dbReference>
<keyword evidence="2" id="KW-0813">Transport</keyword>
<comment type="subcellular location">
    <subcellularLocation>
        <location evidence="1">Membrane</location>
        <topology evidence="1">Multi-pass membrane protein</topology>
    </subcellularLocation>
</comment>
<evidence type="ECO:0000256" key="5">
    <source>
        <dbReference type="ARBA" id="ARBA00023136"/>
    </source>
</evidence>
<accession>A0A286UB09</accession>
<dbReference type="GO" id="GO:0016020">
    <property type="term" value="C:membrane"/>
    <property type="evidence" value="ECO:0007669"/>
    <property type="project" value="UniProtKB-SubCell"/>
</dbReference>
<keyword evidence="4 7" id="KW-1133">Transmembrane helix</keyword>
<dbReference type="GO" id="GO:0022857">
    <property type="term" value="F:transmembrane transporter activity"/>
    <property type="evidence" value="ECO:0007669"/>
    <property type="project" value="InterPro"/>
</dbReference>
<evidence type="ECO:0000256" key="3">
    <source>
        <dbReference type="ARBA" id="ARBA00022692"/>
    </source>
</evidence>
<feature type="region of interest" description="Disordered" evidence="6">
    <location>
        <begin position="611"/>
        <end position="636"/>
    </location>
</feature>
<dbReference type="AlphaFoldDB" id="A0A286UB09"/>
<feature type="transmembrane region" description="Helical" evidence="7">
    <location>
        <begin position="342"/>
        <end position="364"/>
    </location>
</feature>
<evidence type="ECO:0000313" key="9">
    <source>
        <dbReference type="EMBL" id="PAV16771.1"/>
    </source>
</evidence>
<feature type="transmembrane region" description="Helical" evidence="7">
    <location>
        <begin position="310"/>
        <end position="330"/>
    </location>
</feature>
<gene>
    <name evidence="9" type="ORF">PNOK_0839100</name>
</gene>
<evidence type="ECO:0000313" key="10">
    <source>
        <dbReference type="Proteomes" id="UP000217199"/>
    </source>
</evidence>
<feature type="compositionally biased region" description="Low complexity" evidence="6">
    <location>
        <begin position="473"/>
        <end position="483"/>
    </location>
</feature>
<dbReference type="PANTHER" id="PTHR23504:SF15">
    <property type="entry name" value="MAJOR FACILITATOR SUPERFAMILY (MFS) PROFILE DOMAIN-CONTAINING PROTEIN"/>
    <property type="match status" value="1"/>
</dbReference>
<sequence>MTISTNKVRSVDEETPLLRDQVTRPKETPLPVVQFSLVLFLQLAEPLTSQVIYPFVPKLIREIGITHGDDTKVGYYVGLMQSIFFATQALTVLHWSRASDRVGRKPVLLVGLAGLALSMYAFGLARAFPALVAARCLNGALNGNIGVIKSMMGELTDSTNVARAFAYQPIAWSTGATIGPLIGGALAHPTERFPNLFGGNKFLEKYPYFLPCSIPATFSIICWLVTYLFLKETNPTGFTLKSFFSHSRKDTVTTVTSPAPPLRSLLTKPVLLSTAAYALLSLLDIAYRALQPVFYANPRSLGGLGLPPHAIGSALAVLGFTNGVFQVLCFARLVHSWGVKRVYLVGIASAAPIFALFPLMSAVVRVEDNAVSSAPNGTGTPISGGEFHLSWTLIILLTLQLALTLLLNMCYGSVFIYITAAAGVIPSVKPVHPTSVTSRPAMSSSSSSSTLVPSTFSHKGKGKETAEFIATPSSSSSSRQASSIRKEITTRQPKDKNVNKIKSKKMLGAVNGLAQCTVSIMRCLGPYTASSLFAQGLAWEYGRTAPPIDEIPDPLPDGILSGQPSLFSEYLSPLNGDIVMKRIGGCLVYAVLIAITWVTLVVGDRLPEVPWEATEEDENSSDENMSSNSEEDQGQL</sequence>
<keyword evidence="5 7" id="KW-0472">Membrane</keyword>
<dbReference type="OrthoDB" id="419616at2759"/>
<evidence type="ECO:0000256" key="7">
    <source>
        <dbReference type="SAM" id="Phobius"/>
    </source>
</evidence>
<evidence type="ECO:0000256" key="1">
    <source>
        <dbReference type="ARBA" id="ARBA00004141"/>
    </source>
</evidence>
<comment type="caution">
    <text evidence="9">The sequence shown here is derived from an EMBL/GenBank/DDBJ whole genome shotgun (WGS) entry which is preliminary data.</text>
</comment>
<feature type="region of interest" description="Disordered" evidence="6">
    <location>
        <begin position="435"/>
        <end position="496"/>
    </location>
</feature>
<evidence type="ECO:0000256" key="6">
    <source>
        <dbReference type="SAM" id="MobiDB-lite"/>
    </source>
</evidence>
<dbReference type="InParanoid" id="A0A286UB09"/>
<evidence type="ECO:0000256" key="4">
    <source>
        <dbReference type="ARBA" id="ARBA00022989"/>
    </source>
</evidence>
<reference evidence="9 10" key="1">
    <citation type="journal article" date="2017" name="Mol. Ecol.">
        <title>Comparative and population genomic landscape of Phellinus noxius: A hypervariable fungus causing root rot in trees.</title>
        <authorList>
            <person name="Chung C.L."/>
            <person name="Lee T.J."/>
            <person name="Akiba M."/>
            <person name="Lee H.H."/>
            <person name="Kuo T.H."/>
            <person name="Liu D."/>
            <person name="Ke H.M."/>
            <person name="Yokoi T."/>
            <person name="Roa M.B."/>
            <person name="Lu M.J."/>
            <person name="Chang Y.Y."/>
            <person name="Ann P.J."/>
            <person name="Tsai J.N."/>
            <person name="Chen C.Y."/>
            <person name="Tzean S.S."/>
            <person name="Ota Y."/>
            <person name="Hattori T."/>
            <person name="Sahashi N."/>
            <person name="Liou R.F."/>
            <person name="Kikuchi T."/>
            <person name="Tsai I.J."/>
        </authorList>
    </citation>
    <scope>NUCLEOTIDE SEQUENCE [LARGE SCALE GENOMIC DNA]</scope>
    <source>
        <strain evidence="9 10">FFPRI411160</strain>
    </source>
</reference>
<feature type="compositionally biased region" description="Low complexity" evidence="6">
    <location>
        <begin position="435"/>
        <end position="457"/>
    </location>
</feature>
<evidence type="ECO:0000259" key="8">
    <source>
        <dbReference type="PROSITE" id="PS50850"/>
    </source>
</evidence>
<feature type="compositionally biased region" description="Basic and acidic residues" evidence="6">
    <location>
        <begin position="484"/>
        <end position="496"/>
    </location>
</feature>
<dbReference type="InterPro" id="IPR020846">
    <property type="entry name" value="MFS_dom"/>
</dbReference>